<evidence type="ECO:0000256" key="8">
    <source>
        <dbReference type="ARBA" id="ARBA00032524"/>
    </source>
</evidence>
<comment type="function">
    <text evidence="11">DNA-dependent RNA polymerase catalyzes the transcription of DNA into RNA using the four ribonucleoside triphosphates as substrates.</text>
</comment>
<evidence type="ECO:0000256" key="7">
    <source>
        <dbReference type="ARBA" id="ARBA00023163"/>
    </source>
</evidence>
<evidence type="ECO:0000256" key="2">
    <source>
        <dbReference type="ARBA" id="ARBA00012418"/>
    </source>
</evidence>
<evidence type="ECO:0000313" key="13">
    <source>
        <dbReference type="EMBL" id="VEU59751.1"/>
    </source>
</evidence>
<keyword evidence="14" id="KW-1185">Reference proteome</keyword>
<dbReference type="InterPro" id="IPR036643">
    <property type="entry name" value="RNApol_insert_sf"/>
</dbReference>
<dbReference type="OrthoDB" id="9805706at2"/>
<evidence type="ECO:0000259" key="12">
    <source>
        <dbReference type="SMART" id="SM00662"/>
    </source>
</evidence>
<dbReference type="Pfam" id="PF01193">
    <property type="entry name" value="RNA_pol_L"/>
    <property type="match status" value="1"/>
</dbReference>
<dbReference type="GO" id="GO:0005737">
    <property type="term" value="C:cytoplasm"/>
    <property type="evidence" value="ECO:0007669"/>
    <property type="project" value="UniProtKB-ARBA"/>
</dbReference>
<evidence type="ECO:0000256" key="5">
    <source>
        <dbReference type="ARBA" id="ARBA00022679"/>
    </source>
</evidence>
<dbReference type="InterPro" id="IPR011263">
    <property type="entry name" value="DNA-dir_RNA_pol_RpoA/D/Rpb3"/>
</dbReference>
<dbReference type="SMART" id="SM00662">
    <property type="entry name" value="RPOLD"/>
    <property type="match status" value="1"/>
</dbReference>
<dbReference type="AlphaFoldDB" id="A0A449A666"/>
<dbReference type="Pfam" id="PF03118">
    <property type="entry name" value="RNA_pol_A_CTD"/>
    <property type="match status" value="1"/>
</dbReference>
<keyword evidence="4 11" id="KW-0240">DNA-directed RNA polymerase</keyword>
<dbReference type="Gene3D" id="3.30.1360.10">
    <property type="entry name" value="RNA polymerase, RBP11-like subunit"/>
    <property type="match status" value="1"/>
</dbReference>
<keyword evidence="5 11" id="KW-0808">Transferase</keyword>
<dbReference type="Proteomes" id="UP000289440">
    <property type="component" value="Chromosome"/>
</dbReference>
<reference evidence="13 14" key="1">
    <citation type="submission" date="2019-01" db="EMBL/GenBank/DDBJ databases">
        <authorList>
            <consortium name="Pathogen Informatics"/>
        </authorList>
    </citation>
    <scope>NUCLEOTIDE SEQUENCE [LARGE SCALE GENOMIC DNA]</scope>
    <source>
        <strain evidence="13 14">NCTC10166</strain>
    </source>
</reference>
<dbReference type="Gene3D" id="2.170.120.12">
    <property type="entry name" value="DNA-directed RNA polymerase, insert domain"/>
    <property type="match status" value="1"/>
</dbReference>
<feature type="region of interest" description="Alpha C-terminal domain (alpha-CTD)" evidence="11">
    <location>
        <begin position="261"/>
        <end position="334"/>
    </location>
</feature>
<evidence type="ECO:0000313" key="14">
    <source>
        <dbReference type="Proteomes" id="UP000289440"/>
    </source>
</evidence>
<evidence type="ECO:0000256" key="11">
    <source>
        <dbReference type="HAMAP-Rule" id="MF_00059"/>
    </source>
</evidence>
<dbReference type="RefSeq" id="WP_129720121.1">
    <property type="nucleotide sequence ID" value="NZ_LR214951.1"/>
</dbReference>
<feature type="domain" description="DNA-directed RNA polymerase RpoA/D/Rpb3-type" evidence="12">
    <location>
        <begin position="21"/>
        <end position="244"/>
    </location>
</feature>
<dbReference type="CDD" id="cd06928">
    <property type="entry name" value="RNAP_alpha_NTD"/>
    <property type="match status" value="1"/>
</dbReference>
<dbReference type="SUPFAM" id="SSF47789">
    <property type="entry name" value="C-terminal domain of RNA polymerase alpha subunit"/>
    <property type="match status" value="1"/>
</dbReference>
<dbReference type="Gene3D" id="1.10.150.20">
    <property type="entry name" value="5' to 3' exonuclease, C-terminal subdomain"/>
    <property type="match status" value="1"/>
</dbReference>
<dbReference type="GO" id="GO:0006351">
    <property type="term" value="P:DNA-templated transcription"/>
    <property type="evidence" value="ECO:0007669"/>
    <property type="project" value="UniProtKB-UniRule"/>
</dbReference>
<feature type="region of interest" description="Alpha N-terminal domain (alpha-NTD)" evidence="11">
    <location>
        <begin position="1"/>
        <end position="251"/>
    </location>
</feature>
<dbReference type="HAMAP" id="MF_00059">
    <property type="entry name" value="RNApol_bact_RpoA"/>
    <property type="match status" value="1"/>
</dbReference>
<dbReference type="GO" id="GO:0003899">
    <property type="term" value="F:DNA-directed RNA polymerase activity"/>
    <property type="evidence" value="ECO:0007669"/>
    <property type="project" value="UniProtKB-UniRule"/>
</dbReference>
<dbReference type="SUPFAM" id="SSF56553">
    <property type="entry name" value="Insert subdomain of RNA polymerase alpha subunit"/>
    <property type="match status" value="1"/>
</dbReference>
<comment type="subunit">
    <text evidence="11">Homodimer. The RNAP catalytic core consists of 2 alpha, 1 beta, 1 beta' and 1 omega subunit. When a sigma factor is associated with the core the holoenzyme is formed, which can initiate transcription.</text>
</comment>
<comment type="similarity">
    <text evidence="1 11">Belongs to the RNA polymerase alpha chain family.</text>
</comment>
<dbReference type="NCBIfam" id="NF003519">
    <property type="entry name" value="PRK05182.2-5"/>
    <property type="match status" value="1"/>
</dbReference>
<evidence type="ECO:0000256" key="6">
    <source>
        <dbReference type="ARBA" id="ARBA00022695"/>
    </source>
</evidence>
<dbReference type="EC" id="2.7.7.6" evidence="2 11"/>
<dbReference type="InterPro" id="IPR011260">
    <property type="entry name" value="RNAP_asu_C"/>
</dbReference>
<keyword evidence="6 11" id="KW-0548">Nucleotidyltransferase</keyword>
<evidence type="ECO:0000256" key="4">
    <source>
        <dbReference type="ARBA" id="ARBA00022478"/>
    </source>
</evidence>
<gene>
    <name evidence="11 13" type="primary">rpoA</name>
    <name evidence="13" type="ORF">NCTC10166_00735</name>
</gene>
<dbReference type="InterPro" id="IPR011262">
    <property type="entry name" value="DNA-dir_RNA_pol_insert"/>
</dbReference>
<dbReference type="EMBL" id="LR214951">
    <property type="protein sequence ID" value="VEU59751.1"/>
    <property type="molecule type" value="Genomic_DNA"/>
</dbReference>
<keyword evidence="7 11" id="KW-0804">Transcription</keyword>
<organism evidence="13 14">
    <name type="scientific">Mesomycoplasma neurolyticum</name>
    <dbReference type="NCBI Taxonomy" id="2120"/>
    <lineage>
        <taxon>Bacteria</taxon>
        <taxon>Bacillati</taxon>
        <taxon>Mycoplasmatota</taxon>
        <taxon>Mycoplasmoidales</taxon>
        <taxon>Metamycoplasmataceae</taxon>
        <taxon>Mesomycoplasma</taxon>
    </lineage>
</organism>
<sequence length="334" mass="38097">MQKLTRVFYKEEKDKKISDYKTSFVLEPLERGFANTIGIALRRTLLSSVTSIAPFAVRIEDVNHEFSSIDFVEEDVVRLLNNIKKVKFVFDSEIFKVNEPIKVFYDKEQEGDVTANDLTLPPGLKIVNGNQLIAKVKKIGVLKFEIYLLVGRGFVSFEENKKTISEFMPRLETKLKSGKFIAIDSDFSPVTNVNFEVVELNSASNIIQEKLEFNIQTDGTVVAKDAIAEAAKILMVHLKIVSETENLDFNEQEYFIEKKVKEEVPKAKLIEITELNLTVRSLNALKRTGFKTLLDLEKIDEEELHNIKNLGKKSIQEILDKLKEHGIVLKKKGD</sequence>
<accession>A0A449A666</accession>
<evidence type="ECO:0000256" key="10">
    <source>
        <dbReference type="ARBA" id="ARBA00048552"/>
    </source>
</evidence>
<dbReference type="KEGG" id="mnu:NCTC10166_00735"/>
<evidence type="ECO:0000256" key="3">
    <source>
        <dbReference type="ARBA" id="ARBA00015972"/>
    </source>
</evidence>
<dbReference type="NCBIfam" id="TIGR02027">
    <property type="entry name" value="rpoA"/>
    <property type="match status" value="1"/>
</dbReference>
<dbReference type="InterPro" id="IPR036603">
    <property type="entry name" value="RBP11-like"/>
</dbReference>
<comment type="domain">
    <text evidence="11">The N-terminal domain is essential for RNAP assembly and basal transcription, whereas the C-terminal domain is involved in interaction with transcriptional regulators and with upstream promoter elements.</text>
</comment>
<comment type="catalytic activity">
    <reaction evidence="10 11">
        <text>RNA(n) + a ribonucleoside 5'-triphosphate = RNA(n+1) + diphosphate</text>
        <dbReference type="Rhea" id="RHEA:21248"/>
        <dbReference type="Rhea" id="RHEA-COMP:14527"/>
        <dbReference type="Rhea" id="RHEA-COMP:17342"/>
        <dbReference type="ChEBI" id="CHEBI:33019"/>
        <dbReference type="ChEBI" id="CHEBI:61557"/>
        <dbReference type="ChEBI" id="CHEBI:140395"/>
        <dbReference type="EC" id="2.7.7.6"/>
    </reaction>
</comment>
<dbReference type="SUPFAM" id="SSF55257">
    <property type="entry name" value="RBP11-like subunits of RNA polymerase"/>
    <property type="match status" value="1"/>
</dbReference>
<evidence type="ECO:0000256" key="1">
    <source>
        <dbReference type="ARBA" id="ARBA00007123"/>
    </source>
</evidence>
<dbReference type="InterPro" id="IPR011773">
    <property type="entry name" value="DNA-dir_RpoA"/>
</dbReference>
<dbReference type="GO" id="GO:0000428">
    <property type="term" value="C:DNA-directed RNA polymerase complex"/>
    <property type="evidence" value="ECO:0007669"/>
    <property type="project" value="UniProtKB-KW"/>
</dbReference>
<dbReference type="Pfam" id="PF01000">
    <property type="entry name" value="RNA_pol_A_bac"/>
    <property type="match status" value="1"/>
</dbReference>
<proteinExistence type="inferred from homology"/>
<protein>
    <recommendedName>
        <fullName evidence="3 11">DNA-directed RNA polymerase subunit alpha</fullName>
        <shortName evidence="11">RNAP subunit alpha</shortName>
        <ecNumber evidence="2 11">2.7.7.6</ecNumber>
    </recommendedName>
    <alternativeName>
        <fullName evidence="9 11">RNA polymerase subunit alpha</fullName>
    </alternativeName>
    <alternativeName>
        <fullName evidence="8 11">Transcriptase subunit alpha</fullName>
    </alternativeName>
</protein>
<dbReference type="GO" id="GO:0003677">
    <property type="term" value="F:DNA binding"/>
    <property type="evidence" value="ECO:0007669"/>
    <property type="project" value="UniProtKB-UniRule"/>
</dbReference>
<dbReference type="GO" id="GO:0046983">
    <property type="term" value="F:protein dimerization activity"/>
    <property type="evidence" value="ECO:0007669"/>
    <property type="project" value="InterPro"/>
</dbReference>
<name>A0A449A666_9BACT</name>
<evidence type="ECO:0000256" key="9">
    <source>
        <dbReference type="ARBA" id="ARBA00033070"/>
    </source>
</evidence>